<keyword evidence="2 4" id="KW-0808">Transferase</keyword>
<dbReference type="OrthoDB" id="9808140at2"/>
<evidence type="ECO:0000256" key="3">
    <source>
        <dbReference type="ARBA" id="ARBA00022691"/>
    </source>
</evidence>
<dbReference type="SUPFAM" id="SSF53335">
    <property type="entry name" value="S-adenosyl-L-methionine-dependent methyltransferases"/>
    <property type="match status" value="1"/>
</dbReference>
<dbReference type="GO" id="GO:0032259">
    <property type="term" value="P:methylation"/>
    <property type="evidence" value="ECO:0007669"/>
    <property type="project" value="UniProtKB-KW"/>
</dbReference>
<keyword evidence="1 4" id="KW-0489">Methyltransferase</keyword>
<comment type="similarity">
    <text evidence="4">Belongs to the class I-like SAM-binding methyltransferase superfamily. MenG/UbiE family.</text>
</comment>
<dbReference type="HAMAP" id="MF_01813">
    <property type="entry name" value="MenG_UbiE_methyltr"/>
    <property type="match status" value="1"/>
</dbReference>
<gene>
    <name evidence="5" type="primary">ubiE</name>
    <name evidence="4" type="synonym">menG</name>
    <name evidence="5" type="ORF">FRD01_09925</name>
</gene>
<dbReference type="Proteomes" id="UP000321595">
    <property type="component" value="Chromosome"/>
</dbReference>
<dbReference type="InterPro" id="IPR023576">
    <property type="entry name" value="UbiE/COQ5_MeTrFase_CS"/>
</dbReference>
<dbReference type="PROSITE" id="PS51608">
    <property type="entry name" value="SAM_MT_UBIE"/>
    <property type="match status" value="1"/>
</dbReference>
<dbReference type="UniPathway" id="UPA00232"/>
<comment type="caution">
    <text evidence="4">Lacks conserved residue(s) required for the propagation of feature annotation.</text>
</comment>
<evidence type="ECO:0000313" key="6">
    <source>
        <dbReference type="Proteomes" id="UP000321595"/>
    </source>
</evidence>
<proteinExistence type="inferred from homology"/>
<comment type="function">
    <text evidence="4">Methyltransferase required for the conversion of demethylmenaquinol (DMKH2) to menaquinol (MKH2).</text>
</comment>
<dbReference type="PANTHER" id="PTHR43591:SF24">
    <property type="entry name" value="2-METHOXY-6-POLYPRENYL-1,4-BENZOQUINOL METHYLASE, MITOCHONDRIAL"/>
    <property type="match status" value="1"/>
</dbReference>
<dbReference type="PROSITE" id="PS01183">
    <property type="entry name" value="UBIE_1"/>
    <property type="match status" value="1"/>
</dbReference>
<dbReference type="InterPro" id="IPR029063">
    <property type="entry name" value="SAM-dependent_MTases_sf"/>
</dbReference>
<feature type="binding site" evidence="4">
    <location>
        <position position="75"/>
    </location>
    <ligand>
        <name>S-adenosyl-L-methionine</name>
        <dbReference type="ChEBI" id="CHEBI:59789"/>
    </ligand>
</feature>
<dbReference type="RefSeq" id="WP_146959238.1">
    <property type="nucleotide sequence ID" value="NZ_CP042467.1"/>
</dbReference>
<name>A0A5B8XU23_9DELT</name>
<dbReference type="PANTHER" id="PTHR43591">
    <property type="entry name" value="METHYLTRANSFERASE"/>
    <property type="match status" value="1"/>
</dbReference>
<dbReference type="Pfam" id="PF01209">
    <property type="entry name" value="Ubie_methyltran"/>
    <property type="match status" value="1"/>
</dbReference>
<accession>A0A5B8XU23</accession>
<protein>
    <recommendedName>
        <fullName evidence="4">Demethylmenaquinone methyltransferase</fullName>
        <ecNumber evidence="4">2.1.1.163</ecNumber>
    </recommendedName>
</protein>
<keyword evidence="3 4" id="KW-0949">S-adenosyl-L-methionine</keyword>
<reference evidence="5 6" key="1">
    <citation type="submission" date="2019-08" db="EMBL/GenBank/DDBJ databases">
        <authorList>
            <person name="Liang Q."/>
        </authorList>
    </citation>
    <scope>NUCLEOTIDE SEQUENCE [LARGE SCALE GENOMIC DNA]</scope>
    <source>
        <strain evidence="5 6">V1718</strain>
    </source>
</reference>
<evidence type="ECO:0000313" key="5">
    <source>
        <dbReference type="EMBL" id="QED27553.1"/>
    </source>
</evidence>
<dbReference type="AlphaFoldDB" id="A0A5B8XU23"/>
<feature type="binding site" evidence="4">
    <location>
        <position position="54"/>
    </location>
    <ligand>
        <name>S-adenosyl-L-methionine</name>
        <dbReference type="ChEBI" id="CHEBI:59789"/>
    </ligand>
</feature>
<dbReference type="EMBL" id="CP042467">
    <property type="protein sequence ID" value="QED27553.1"/>
    <property type="molecule type" value="Genomic_DNA"/>
</dbReference>
<dbReference type="GO" id="GO:0006744">
    <property type="term" value="P:ubiquinone biosynthetic process"/>
    <property type="evidence" value="ECO:0007669"/>
    <property type="project" value="UniProtKB-UniPathway"/>
</dbReference>
<comment type="catalytic activity">
    <reaction evidence="4">
        <text>a 2-demethylmenaquinol + S-adenosyl-L-methionine = a menaquinol + S-adenosyl-L-homocysteine + H(+)</text>
        <dbReference type="Rhea" id="RHEA:42640"/>
        <dbReference type="Rhea" id="RHEA-COMP:9539"/>
        <dbReference type="Rhea" id="RHEA-COMP:9563"/>
        <dbReference type="ChEBI" id="CHEBI:15378"/>
        <dbReference type="ChEBI" id="CHEBI:18151"/>
        <dbReference type="ChEBI" id="CHEBI:55437"/>
        <dbReference type="ChEBI" id="CHEBI:57856"/>
        <dbReference type="ChEBI" id="CHEBI:59789"/>
        <dbReference type="EC" id="2.1.1.163"/>
    </reaction>
</comment>
<feature type="binding site" evidence="4">
    <location>
        <begin position="102"/>
        <end position="103"/>
    </location>
    <ligand>
        <name>S-adenosyl-L-methionine</name>
        <dbReference type="ChEBI" id="CHEBI:59789"/>
    </ligand>
</feature>
<dbReference type="NCBIfam" id="TIGR01934">
    <property type="entry name" value="MenG_MenH_UbiE"/>
    <property type="match status" value="1"/>
</dbReference>
<evidence type="ECO:0000256" key="2">
    <source>
        <dbReference type="ARBA" id="ARBA00022679"/>
    </source>
</evidence>
<evidence type="ECO:0000256" key="4">
    <source>
        <dbReference type="HAMAP-Rule" id="MF_01813"/>
    </source>
</evidence>
<keyword evidence="6" id="KW-1185">Reference proteome</keyword>
<dbReference type="KEGG" id="bbae:FRD01_09925"/>
<comment type="pathway">
    <text evidence="4">Quinol/quinone metabolism; menaquinone biosynthesis; menaquinol from 1,4-dihydroxy-2-naphthoate: step 2/2.</text>
</comment>
<dbReference type="NCBIfam" id="NF001244">
    <property type="entry name" value="PRK00216.1-5"/>
    <property type="match status" value="1"/>
</dbReference>
<dbReference type="GO" id="GO:0043770">
    <property type="term" value="F:demethylmenaquinone methyltransferase activity"/>
    <property type="evidence" value="ECO:0007669"/>
    <property type="project" value="UniProtKB-UniRule"/>
</dbReference>
<organism evidence="5 6">
    <name type="scientific">Microvenator marinus</name>
    <dbReference type="NCBI Taxonomy" id="2600177"/>
    <lineage>
        <taxon>Bacteria</taxon>
        <taxon>Deltaproteobacteria</taxon>
        <taxon>Bradymonadales</taxon>
        <taxon>Microvenatoraceae</taxon>
        <taxon>Microvenator</taxon>
    </lineage>
</organism>
<dbReference type="GO" id="GO:0009234">
    <property type="term" value="P:menaquinone biosynthetic process"/>
    <property type="evidence" value="ECO:0007669"/>
    <property type="project" value="UniProtKB-UniRule"/>
</dbReference>
<dbReference type="PROSITE" id="PS01184">
    <property type="entry name" value="UBIE_2"/>
    <property type="match status" value="1"/>
</dbReference>
<dbReference type="EC" id="2.1.1.163" evidence="4"/>
<dbReference type="Gene3D" id="3.40.50.150">
    <property type="entry name" value="Vaccinia Virus protein VP39"/>
    <property type="match status" value="1"/>
</dbReference>
<dbReference type="UniPathway" id="UPA00079">
    <property type="reaction ID" value="UER00169"/>
</dbReference>
<dbReference type="InterPro" id="IPR004033">
    <property type="entry name" value="UbiE/COQ5_MeTrFase"/>
</dbReference>
<dbReference type="CDD" id="cd02440">
    <property type="entry name" value="AdoMet_MTases"/>
    <property type="match status" value="1"/>
</dbReference>
<evidence type="ECO:0000256" key="1">
    <source>
        <dbReference type="ARBA" id="ARBA00022603"/>
    </source>
</evidence>
<keyword evidence="4" id="KW-0474">Menaquinone biosynthesis</keyword>
<sequence>MSEEVRSMFAEIAESYDSTNTVLSLGIHHLWRKKAVKECGVKAGDHVLDCATGTGDLALEFRKTTGPEGRVVGTDFCKEMLDFAPPKAAKEGYPDIEWAVEDAMNLSFEDDTFDIASIAFGIRNVDNPAKGVASMARVIKPGGRLVILEFGQPRGIMKPLFNVYSKVVIPTVGGIMSGKKDAYDYLNRTSEAFPCREAFVELMEGAAKFSEIKYFSLNGGIAYLYVGTVA</sequence>